<evidence type="ECO:0000313" key="3">
    <source>
        <dbReference type="EMBL" id="AIF41278.1"/>
    </source>
</evidence>
<evidence type="ECO:0000313" key="4">
    <source>
        <dbReference type="Proteomes" id="UP000027986"/>
    </source>
</evidence>
<dbReference type="Pfam" id="PF00535">
    <property type="entry name" value="Glycos_transf_2"/>
    <property type="match status" value="1"/>
</dbReference>
<dbReference type="EMBL" id="CP008889">
    <property type="protein sequence ID" value="AIF41278.1"/>
    <property type="molecule type" value="Genomic_DNA"/>
</dbReference>
<dbReference type="PANTHER" id="PTHR22916:SF3">
    <property type="entry name" value="UDP-GLCNAC:BETAGAL BETA-1,3-N-ACETYLGLUCOSAMINYLTRANSFERASE-LIKE PROTEIN 1"/>
    <property type="match status" value="1"/>
</dbReference>
<dbReference type="SUPFAM" id="SSF53448">
    <property type="entry name" value="Nucleotide-diphospho-sugar transferases"/>
    <property type="match status" value="1"/>
</dbReference>
<evidence type="ECO:0000259" key="2">
    <source>
        <dbReference type="Pfam" id="PF00535"/>
    </source>
</evidence>
<dbReference type="KEGG" id="dni:HX89_10350"/>
<gene>
    <name evidence="3" type="ORF">HX89_10350</name>
</gene>
<sequence length="659" mass="71298">MPKLSVVIPFYGVEDYLEACLVSVRDQLLHDVEVILVDDGSRDGSRAIAQGFVDEDARFLLVTQENAGLGPARNAGAAHATGEYLTFLDSDDLLTARGYWTLVTTLEATGSDFAAGNALRFTDAAGTYQSWTHALPFATPARRTTLAERPDLIRDRMVWNKVYRRSFWERGDFAFPPIRYEDYPVTLRAYLEARSVDIVDEHVYLWRDRESGTSITQQTGDARNAAERFESARLVMDVLHAHDAPAEVTRRVASYFARVDLVSLAGTMVSAPEADRPGLERMACELAAMIDPREASDQTQVSKLIHTALRRCDLPFARALARWRNGGSKKTLVRDVARLRDPRAASEVAVALIASRTPQHPLKERRLRSSLHAVSTNAARIDVVIDTRLNPALARHATVSAQLIPSTSVRDERSSHVEGPSHGQAASPGMTHSPSDVGAVALQVTTRESMPWGVRLHLSAALGTRVDLGHYALDLRLSLPGGLQRWRGQVEGSPDVLAGPTRTATAPPRATRASIPRAGWVQPVTQPRAGLAVLAGDEVVLAGARLVSDAFVLALPAGVSALQVHRRAPIDPLDVVVTAGAVRLDPAEMFAGDAPINPVDGIHEAALLGIEDGERRPLLISGSAGPLEVSLPDGARVQLARDGRGRALLRKLPAAFGDV</sequence>
<dbReference type="RefSeq" id="WP_038568980.1">
    <property type="nucleotide sequence ID" value="NZ_CAKZHM010000115.1"/>
</dbReference>
<dbReference type="InterPro" id="IPR001173">
    <property type="entry name" value="Glyco_trans_2-like"/>
</dbReference>
<reference evidence="3 4" key="1">
    <citation type="submission" date="2014-07" db="EMBL/GenBank/DDBJ databases">
        <title>Genome Sequencing of Dermacoccus nishinomiyaensis.</title>
        <authorList>
            <person name="Hong K.W."/>
            <person name="Chan K.G."/>
        </authorList>
    </citation>
    <scope>NUCLEOTIDE SEQUENCE [LARGE SCALE GENOMIC DNA]</scope>
    <source>
        <strain evidence="3 4">M25</strain>
    </source>
</reference>
<keyword evidence="4" id="KW-1185">Reference proteome</keyword>
<dbReference type="Gene3D" id="3.90.550.10">
    <property type="entry name" value="Spore Coat Polysaccharide Biosynthesis Protein SpsA, Chain A"/>
    <property type="match status" value="1"/>
</dbReference>
<dbReference type="PANTHER" id="PTHR22916">
    <property type="entry name" value="GLYCOSYLTRANSFERASE"/>
    <property type="match status" value="1"/>
</dbReference>
<dbReference type="GO" id="GO:0016758">
    <property type="term" value="F:hexosyltransferase activity"/>
    <property type="evidence" value="ECO:0007669"/>
    <property type="project" value="UniProtKB-ARBA"/>
</dbReference>
<dbReference type="OrthoDB" id="2676521at2"/>
<proteinExistence type="predicted"/>
<dbReference type="eggNOG" id="COG1216">
    <property type="taxonomic scope" value="Bacteria"/>
</dbReference>
<dbReference type="GeneID" id="41841520"/>
<accession>A0A075JMC9</accession>
<dbReference type="HOGENOM" id="CLU_416043_0_0_11"/>
<protein>
    <recommendedName>
        <fullName evidence="2">Glycosyltransferase 2-like domain-containing protein</fullName>
    </recommendedName>
</protein>
<dbReference type="CDD" id="cd00761">
    <property type="entry name" value="Glyco_tranf_GTA_type"/>
    <property type="match status" value="1"/>
</dbReference>
<dbReference type="AlphaFoldDB" id="A0A075JMC9"/>
<organism evidence="3 4">
    <name type="scientific">Dermacoccus nishinomiyaensis</name>
    <dbReference type="NCBI Taxonomy" id="1274"/>
    <lineage>
        <taxon>Bacteria</taxon>
        <taxon>Bacillati</taxon>
        <taxon>Actinomycetota</taxon>
        <taxon>Actinomycetes</taxon>
        <taxon>Micrococcales</taxon>
        <taxon>Dermacoccaceae</taxon>
        <taxon>Dermacoccus</taxon>
    </lineage>
</organism>
<dbReference type="Proteomes" id="UP000027986">
    <property type="component" value="Chromosome"/>
</dbReference>
<evidence type="ECO:0000256" key="1">
    <source>
        <dbReference type="SAM" id="MobiDB-lite"/>
    </source>
</evidence>
<dbReference type="InterPro" id="IPR029044">
    <property type="entry name" value="Nucleotide-diphossugar_trans"/>
</dbReference>
<name>A0A075JMC9_9MICO</name>
<feature type="domain" description="Glycosyltransferase 2-like" evidence="2">
    <location>
        <begin position="5"/>
        <end position="167"/>
    </location>
</feature>
<feature type="region of interest" description="Disordered" evidence="1">
    <location>
        <begin position="404"/>
        <end position="435"/>
    </location>
</feature>